<evidence type="ECO:0000313" key="1">
    <source>
        <dbReference type="EMBL" id="SJM65168.1"/>
    </source>
</evidence>
<name>A0A1R4GAJ3_9MICC</name>
<dbReference type="EMBL" id="FUHW01000032">
    <property type="protein sequence ID" value="SJM65168.1"/>
    <property type="molecule type" value="Genomic_DNA"/>
</dbReference>
<evidence type="ECO:0000313" key="2">
    <source>
        <dbReference type="Proteomes" id="UP000195913"/>
    </source>
</evidence>
<organism evidence="1 2">
    <name type="scientific">Arthrobacter rhombi</name>
    <dbReference type="NCBI Taxonomy" id="71253"/>
    <lineage>
        <taxon>Bacteria</taxon>
        <taxon>Bacillati</taxon>
        <taxon>Actinomycetota</taxon>
        <taxon>Actinomycetes</taxon>
        <taxon>Micrococcales</taxon>
        <taxon>Micrococcaceae</taxon>
        <taxon>Arthrobacter</taxon>
    </lineage>
</organism>
<gene>
    <name evidence="1" type="ORF">FM101_09085</name>
</gene>
<dbReference type="AlphaFoldDB" id="A0A1R4GAJ3"/>
<sequence>MGKTDSDVSAPETTEDSTLKAHLHRAFDQQIPNFGSYNLVYATGRAGEGGKYIVGYRREPMEILVAPLHAGTLAALEPAVAINLTNLSHLAEDRAGGHEVGTSTGRVYRFEVAPETTVDAPPAATSAPGARVRLQQHHDAEDFSAFFDEFLTLLDGFGEPENVESDQ</sequence>
<accession>A0A1R4GAJ3</accession>
<dbReference type="RefSeq" id="WP_086998555.1">
    <property type="nucleotide sequence ID" value="NZ_FUHW01000032.1"/>
</dbReference>
<dbReference type="Proteomes" id="UP000195913">
    <property type="component" value="Unassembled WGS sequence"/>
</dbReference>
<keyword evidence="2" id="KW-1185">Reference proteome</keyword>
<protein>
    <submittedName>
        <fullName evidence="1">Uncharacterized protein</fullName>
    </submittedName>
</protein>
<proteinExistence type="predicted"/>
<reference evidence="1 2" key="1">
    <citation type="submission" date="2017-02" db="EMBL/GenBank/DDBJ databases">
        <authorList>
            <person name="Peterson S.W."/>
        </authorList>
    </citation>
    <scope>NUCLEOTIDE SEQUENCE [LARGE SCALE GENOMIC DNA]</scope>
    <source>
        <strain evidence="1 2">B Ar 00.02</strain>
    </source>
</reference>